<gene>
    <name evidence="2" type="ORF">RhiirA5_412837</name>
</gene>
<name>A0A2N0PXU1_9GLOM</name>
<dbReference type="Gene3D" id="1.10.510.10">
    <property type="entry name" value="Transferase(Phosphotransferase) domain 1"/>
    <property type="match status" value="1"/>
</dbReference>
<dbReference type="InterPro" id="IPR001245">
    <property type="entry name" value="Ser-Thr/Tyr_kinase_cat_dom"/>
</dbReference>
<reference evidence="2 3" key="1">
    <citation type="submission" date="2016-04" db="EMBL/GenBank/DDBJ databases">
        <title>Genome analyses suggest a sexual origin of heterokaryosis in a supposedly ancient asexual fungus.</title>
        <authorList>
            <person name="Ropars J."/>
            <person name="Sedzielewska K."/>
            <person name="Noel J."/>
            <person name="Charron P."/>
            <person name="Farinelli L."/>
            <person name="Marton T."/>
            <person name="Kruger M."/>
            <person name="Pelin A."/>
            <person name="Brachmann A."/>
            <person name="Corradi N."/>
        </authorList>
    </citation>
    <scope>NUCLEOTIDE SEQUENCE [LARGE SCALE GENOMIC DNA]</scope>
    <source>
        <strain evidence="2 3">A5</strain>
    </source>
</reference>
<dbReference type="Proteomes" id="UP000232722">
    <property type="component" value="Unassembled WGS sequence"/>
</dbReference>
<feature type="domain" description="Protein kinase" evidence="1">
    <location>
        <begin position="188"/>
        <end position="450"/>
    </location>
</feature>
<dbReference type="PANTHER" id="PTHR44329">
    <property type="entry name" value="SERINE/THREONINE-PROTEIN KINASE TNNI3K-RELATED"/>
    <property type="match status" value="1"/>
</dbReference>
<dbReference type="SUPFAM" id="SSF56112">
    <property type="entry name" value="Protein kinase-like (PK-like)"/>
    <property type="match status" value="1"/>
</dbReference>
<dbReference type="PROSITE" id="PS50011">
    <property type="entry name" value="PROTEIN_KINASE_DOM"/>
    <property type="match status" value="1"/>
</dbReference>
<dbReference type="PANTHER" id="PTHR44329:SF6">
    <property type="entry name" value="RECEPTOR-INTERACTING SERINE_THREONINE-PROTEIN KINASE 1"/>
    <property type="match status" value="1"/>
</dbReference>
<keyword evidence="2" id="KW-0418">Kinase</keyword>
<evidence type="ECO:0000313" key="2">
    <source>
        <dbReference type="EMBL" id="PKC11652.1"/>
    </source>
</evidence>
<dbReference type="VEuPathDB" id="FungiDB:FUN_015408"/>
<accession>A0A2N0PXU1</accession>
<dbReference type="SMART" id="SM00671">
    <property type="entry name" value="SEL1"/>
    <property type="match status" value="4"/>
</dbReference>
<dbReference type="GO" id="GO:0005524">
    <property type="term" value="F:ATP binding"/>
    <property type="evidence" value="ECO:0007669"/>
    <property type="project" value="InterPro"/>
</dbReference>
<dbReference type="Pfam" id="PF08238">
    <property type="entry name" value="Sel1"/>
    <property type="match status" value="4"/>
</dbReference>
<dbReference type="InterPro" id="IPR000719">
    <property type="entry name" value="Prot_kinase_dom"/>
</dbReference>
<dbReference type="AlphaFoldDB" id="A0A2N0PXU1"/>
<protein>
    <submittedName>
        <fullName evidence="2">Kinase-like protein</fullName>
    </submittedName>
</protein>
<proteinExistence type="predicted"/>
<dbReference type="InterPro" id="IPR011990">
    <property type="entry name" value="TPR-like_helical_dom_sf"/>
</dbReference>
<dbReference type="Gene3D" id="1.25.40.10">
    <property type="entry name" value="Tetratricopeptide repeat domain"/>
    <property type="match status" value="1"/>
</dbReference>
<evidence type="ECO:0000313" key="3">
    <source>
        <dbReference type="Proteomes" id="UP000232722"/>
    </source>
</evidence>
<reference evidence="2 3" key="2">
    <citation type="submission" date="2017-09" db="EMBL/GenBank/DDBJ databases">
        <title>Extensive intraspecific genome diversity in a model arbuscular mycorrhizal fungus.</title>
        <authorList>
            <person name="Chen E.C."/>
            <person name="Morin E."/>
            <person name="Beaudet D."/>
            <person name="Noel J."/>
            <person name="Ndikumana S."/>
            <person name="Charron P."/>
            <person name="St-Onge C."/>
            <person name="Giorgi J."/>
            <person name="Grigoriev I.V."/>
            <person name="Roux C."/>
            <person name="Martin F.M."/>
            <person name="Corradi N."/>
        </authorList>
    </citation>
    <scope>NUCLEOTIDE SEQUENCE [LARGE SCALE GENOMIC DNA]</scope>
    <source>
        <strain evidence="2 3">A5</strain>
    </source>
</reference>
<evidence type="ECO:0000259" key="1">
    <source>
        <dbReference type="PROSITE" id="PS50011"/>
    </source>
</evidence>
<dbReference type="GO" id="GO:0004674">
    <property type="term" value="F:protein serine/threonine kinase activity"/>
    <property type="evidence" value="ECO:0007669"/>
    <property type="project" value="TreeGrafter"/>
</dbReference>
<dbReference type="PRINTS" id="PR00109">
    <property type="entry name" value="TYRKINASE"/>
</dbReference>
<dbReference type="Pfam" id="PF07714">
    <property type="entry name" value="PK_Tyr_Ser-Thr"/>
    <property type="match status" value="1"/>
</dbReference>
<dbReference type="SUPFAM" id="SSF81901">
    <property type="entry name" value="HCP-like"/>
    <property type="match status" value="1"/>
</dbReference>
<dbReference type="InterPro" id="IPR011009">
    <property type="entry name" value="Kinase-like_dom_sf"/>
</dbReference>
<comment type="caution">
    <text evidence="2">The sequence shown here is derived from an EMBL/GenBank/DDBJ whole genome shotgun (WGS) entry which is preliminary data.</text>
</comment>
<dbReference type="VEuPathDB" id="FungiDB:RhiirFUN_011208"/>
<dbReference type="VEuPathDB" id="FungiDB:RhiirA1_470104"/>
<keyword evidence="2" id="KW-0808">Transferase</keyword>
<dbReference type="InterPro" id="IPR006597">
    <property type="entry name" value="Sel1-like"/>
</dbReference>
<organism evidence="2 3">
    <name type="scientific">Rhizophagus irregularis</name>
    <dbReference type="NCBI Taxonomy" id="588596"/>
    <lineage>
        <taxon>Eukaryota</taxon>
        <taxon>Fungi</taxon>
        <taxon>Fungi incertae sedis</taxon>
        <taxon>Mucoromycota</taxon>
        <taxon>Glomeromycotina</taxon>
        <taxon>Glomeromycetes</taxon>
        <taxon>Glomerales</taxon>
        <taxon>Glomeraceae</taxon>
        <taxon>Rhizophagus</taxon>
    </lineage>
</organism>
<dbReference type="InterPro" id="IPR051681">
    <property type="entry name" value="Ser/Thr_Kinases-Pseudokinases"/>
</dbReference>
<sequence>MSLLELAENGDRHAQCELGSHYKNNIGNKNEAFYWYNKAAENGNTSAQYNLGLCYENGIGLYYENGIVVVRNEYKAFYWYKKAVENNNTDAQYNLGSCYENGIGIKKDKAKAFDWYKKAADNENISAQYKLGLCYEKGIDDVKASYWYEKALANKNKGVEKIDIETFELTIKNAFKCDKVNFIPYNELESVKSLNKGGFGHIMRAIWTKTNNYVICKKLIKTSDIKYDLFDGFIHELKMHLRLDCYNDRIIRCLGVTFDQKTNEYLLIMQYANGGDLQNYLKENFKKLTWDNKKKLALQIADGLNYLHNEDVLHRDLHSKNIVIHDGNAKITDFGISKIQNNQQSTIHFGNIGIIAYMEPKRILDQSFPYIKSSDIYSFGVLMWEISSGYPPFKNCENIITLGLAINRGARETAIPETPIEYEELYKKCWEQEPEQRPAISEVLNEFKRMNVGIELMKVSQNDETPKVQDDDELFSNNCNFEFANKIHELLDRTLITAILD</sequence>
<dbReference type="EMBL" id="LLXJ01000296">
    <property type="protein sequence ID" value="PKC11652.1"/>
    <property type="molecule type" value="Genomic_DNA"/>
</dbReference>